<protein>
    <submittedName>
        <fullName evidence="2">GCN5-related N-acetyltransferase</fullName>
    </submittedName>
</protein>
<dbReference type="CDD" id="cd04301">
    <property type="entry name" value="NAT_SF"/>
    <property type="match status" value="1"/>
</dbReference>
<dbReference type="STRING" id="316056.RPC_2354"/>
<dbReference type="InterPro" id="IPR000182">
    <property type="entry name" value="GNAT_dom"/>
</dbReference>
<dbReference type="AlphaFoldDB" id="Q215M9"/>
<reference evidence="2" key="1">
    <citation type="submission" date="2006-03" db="EMBL/GenBank/DDBJ databases">
        <title>Complete sequence of Rhodopseudomonas palustris BisB18.</title>
        <authorList>
            <consortium name="US DOE Joint Genome Institute"/>
            <person name="Copeland A."/>
            <person name="Lucas S."/>
            <person name="Lapidus A."/>
            <person name="Barry K."/>
            <person name="Detter J.C."/>
            <person name="Glavina del Rio T."/>
            <person name="Hammon N."/>
            <person name="Israni S."/>
            <person name="Dalin E."/>
            <person name="Tice H."/>
            <person name="Pitluck S."/>
            <person name="Chain P."/>
            <person name="Malfatti S."/>
            <person name="Shin M."/>
            <person name="Vergez L."/>
            <person name="Schmutz J."/>
            <person name="Larimer F."/>
            <person name="Land M."/>
            <person name="Hauser L."/>
            <person name="Pelletier D.A."/>
            <person name="Kyrpides N."/>
            <person name="Anderson I."/>
            <person name="Oda Y."/>
            <person name="Harwood C.S."/>
            <person name="Richardson P."/>
        </authorList>
    </citation>
    <scope>NUCLEOTIDE SEQUENCE [LARGE SCALE GENOMIC DNA]</scope>
    <source>
        <strain evidence="2">BisB18</strain>
    </source>
</reference>
<dbReference type="RefSeq" id="WP_011472804.1">
    <property type="nucleotide sequence ID" value="NC_007925.1"/>
</dbReference>
<dbReference type="eggNOG" id="COG1670">
    <property type="taxonomic scope" value="Bacteria"/>
</dbReference>
<dbReference type="SUPFAM" id="SSF55729">
    <property type="entry name" value="Acyl-CoA N-acyltransferases (Nat)"/>
    <property type="match status" value="1"/>
</dbReference>
<proteinExistence type="predicted"/>
<dbReference type="KEGG" id="rpc:RPC_2354"/>
<dbReference type="HOGENOM" id="CLU_091349_1_0_5"/>
<keyword evidence="2" id="KW-0808">Transferase</keyword>
<gene>
    <name evidence="2" type="ordered locus">RPC_2354</name>
</gene>
<dbReference type="Gene3D" id="3.40.630.30">
    <property type="match status" value="1"/>
</dbReference>
<dbReference type="OrthoDB" id="7843527at2"/>
<dbReference type="EMBL" id="CP000301">
    <property type="protein sequence ID" value="ABD87907.1"/>
    <property type="molecule type" value="Genomic_DNA"/>
</dbReference>
<dbReference type="GO" id="GO:0016747">
    <property type="term" value="F:acyltransferase activity, transferring groups other than amino-acyl groups"/>
    <property type="evidence" value="ECO:0007669"/>
    <property type="project" value="InterPro"/>
</dbReference>
<dbReference type="PROSITE" id="PS51186">
    <property type="entry name" value="GNAT"/>
    <property type="match status" value="1"/>
</dbReference>
<sequence length="214" mass="23270">MNDAAIAGQTAAKCRVRSLINQELPLLKDHLMRLDPESRRDRFNGYADEGFIERYSAKCAGDGTIILAYFAEDGAVHAAAELHQPDLSSDSLPEIAFSVEANLRRKGVGSTLFKQLIAVASSLGYERLRITTGSQNQAMRALANKFGAHLTFRRGESTGTIDLNPNVDAPNLAADGRELDVKEEVPADAAKALIDFNQACWKLFLRMSGFGKAA</sequence>
<organism evidence="2">
    <name type="scientific">Rhodopseudomonas palustris (strain BisB18)</name>
    <dbReference type="NCBI Taxonomy" id="316056"/>
    <lineage>
        <taxon>Bacteria</taxon>
        <taxon>Pseudomonadati</taxon>
        <taxon>Pseudomonadota</taxon>
        <taxon>Alphaproteobacteria</taxon>
        <taxon>Hyphomicrobiales</taxon>
        <taxon>Nitrobacteraceae</taxon>
        <taxon>Rhodopseudomonas</taxon>
    </lineage>
</organism>
<dbReference type="InterPro" id="IPR016181">
    <property type="entry name" value="Acyl_CoA_acyltransferase"/>
</dbReference>
<evidence type="ECO:0000313" key="2">
    <source>
        <dbReference type="EMBL" id="ABD87907.1"/>
    </source>
</evidence>
<evidence type="ECO:0000259" key="1">
    <source>
        <dbReference type="PROSITE" id="PS51186"/>
    </source>
</evidence>
<accession>Q215M9</accession>
<feature type="domain" description="N-acetyltransferase" evidence="1">
    <location>
        <begin position="18"/>
        <end position="168"/>
    </location>
</feature>
<dbReference type="Pfam" id="PF00583">
    <property type="entry name" value="Acetyltransf_1"/>
    <property type="match status" value="1"/>
</dbReference>
<name>Q215M9_RHOPB</name>